<evidence type="ECO:0000313" key="1">
    <source>
        <dbReference type="EMBL" id="AQL06151.1"/>
    </source>
</evidence>
<keyword evidence="1" id="KW-0378">Hydrolase</keyword>
<accession>A0A1D6P8M4</accession>
<dbReference type="PANTHER" id="PTHR35116">
    <property type="entry name" value="HELICASE PROTEIN MOM1"/>
    <property type="match status" value="1"/>
</dbReference>
<protein>
    <submittedName>
        <fullName evidence="1">Helicase protein MOM1</fullName>
    </submittedName>
</protein>
<organism evidence="1">
    <name type="scientific">Zea mays</name>
    <name type="common">Maize</name>
    <dbReference type="NCBI Taxonomy" id="4577"/>
    <lineage>
        <taxon>Eukaryota</taxon>
        <taxon>Viridiplantae</taxon>
        <taxon>Streptophyta</taxon>
        <taxon>Embryophyta</taxon>
        <taxon>Tracheophyta</taxon>
        <taxon>Spermatophyta</taxon>
        <taxon>Magnoliopsida</taxon>
        <taxon>Liliopsida</taxon>
        <taxon>Poales</taxon>
        <taxon>Poaceae</taxon>
        <taxon>PACMAD clade</taxon>
        <taxon>Panicoideae</taxon>
        <taxon>Andropogonodae</taxon>
        <taxon>Andropogoneae</taxon>
        <taxon>Tripsacinae</taxon>
        <taxon>Zea</taxon>
    </lineage>
</organism>
<dbReference type="GO" id="GO:0004386">
    <property type="term" value="F:helicase activity"/>
    <property type="evidence" value="ECO:0007669"/>
    <property type="project" value="UniProtKB-KW"/>
</dbReference>
<dbReference type="InParanoid" id="A0A1D6P8M4"/>
<gene>
    <name evidence="1" type="ORF">ZEAMMB73_Zm00001d047312</name>
</gene>
<dbReference type="ExpressionAtlas" id="A0A1D6P8M4">
    <property type="expression patterns" value="baseline and differential"/>
</dbReference>
<dbReference type="SMR" id="A0A1D6P8M4"/>
<dbReference type="EMBL" id="CM000785">
    <property type="protein sequence ID" value="AQL06151.1"/>
    <property type="molecule type" value="Genomic_DNA"/>
</dbReference>
<proteinExistence type="predicted"/>
<dbReference type="PANTHER" id="PTHR35116:SF2">
    <property type="entry name" value="ATP-DEPENDENT HELICASE FAMILY PROTEIN-RELATED"/>
    <property type="match status" value="1"/>
</dbReference>
<keyword evidence="1" id="KW-0547">Nucleotide-binding</keyword>
<dbReference type="GO" id="GO:0031507">
    <property type="term" value="P:heterochromatin formation"/>
    <property type="evidence" value="ECO:0007669"/>
    <property type="project" value="InterPro"/>
</dbReference>
<name>A0A1D6P8M4_MAIZE</name>
<sequence>MLSASDLQSRMQSSSQLQDQIAEAEGAGIFSTIPAQNLQPETWPSTLAQHISPLRTHPNERIQIGLQPNTTPVPELLGQLSTLTPAGLLSSNEPLMNELEKLKYCNVVLCKNHEQKKSQLQTECNQEIEKVKEKYELLRQEEDSVYHRLTTDLNRGTNIYIEILLCSPVC</sequence>
<keyword evidence="1" id="KW-0347">Helicase</keyword>
<dbReference type="AlphaFoldDB" id="A0A1D6P8M4"/>
<reference evidence="1" key="1">
    <citation type="submission" date="2015-12" db="EMBL/GenBank/DDBJ databases">
        <title>Update maize B73 reference genome by single molecule sequencing technologies.</title>
        <authorList>
            <consortium name="Maize Genome Sequencing Project"/>
            <person name="Ware D."/>
        </authorList>
    </citation>
    <scope>NUCLEOTIDE SEQUENCE</scope>
    <source>
        <tissue evidence="1">Seedling</tissue>
    </source>
</reference>
<keyword evidence="1" id="KW-0067">ATP-binding</keyword>
<dbReference type="InterPro" id="IPR039322">
    <property type="entry name" value="MOM1"/>
</dbReference>
<dbReference type="STRING" id="4577.A0A1D6P8M4"/>
<dbReference type="Gene3D" id="6.10.250.1310">
    <property type="match status" value="1"/>
</dbReference>